<accession>A0A9D4R2V7</accession>
<evidence type="ECO:0000313" key="3">
    <source>
        <dbReference type="Proteomes" id="UP000828390"/>
    </source>
</evidence>
<feature type="chain" id="PRO_5038890810" description="Secreted protein" evidence="1">
    <location>
        <begin position="26"/>
        <end position="82"/>
    </location>
</feature>
<dbReference type="EMBL" id="JAIWYP010000003">
    <property type="protein sequence ID" value="KAH3851957.1"/>
    <property type="molecule type" value="Genomic_DNA"/>
</dbReference>
<evidence type="ECO:0008006" key="4">
    <source>
        <dbReference type="Google" id="ProtNLM"/>
    </source>
</evidence>
<gene>
    <name evidence="2" type="ORF">DPMN_094444</name>
</gene>
<proteinExistence type="predicted"/>
<evidence type="ECO:0000313" key="2">
    <source>
        <dbReference type="EMBL" id="KAH3851957.1"/>
    </source>
</evidence>
<sequence>MKVWTVLQGFALSICCANICWNVQGMTMKGDECMVDGERLVTQPPQMLCHAPFVPTEISKAGTELVHTWMERSLTDSYVSSC</sequence>
<reference evidence="2" key="2">
    <citation type="submission" date="2020-11" db="EMBL/GenBank/DDBJ databases">
        <authorList>
            <person name="McCartney M.A."/>
            <person name="Auch B."/>
            <person name="Kono T."/>
            <person name="Mallez S."/>
            <person name="Becker A."/>
            <person name="Gohl D.M."/>
            <person name="Silverstein K.A.T."/>
            <person name="Koren S."/>
            <person name="Bechman K.B."/>
            <person name="Herman A."/>
            <person name="Abrahante J.E."/>
            <person name="Garbe J."/>
        </authorList>
    </citation>
    <scope>NUCLEOTIDE SEQUENCE</scope>
    <source>
        <strain evidence="2">Duluth1</strain>
        <tissue evidence="2">Whole animal</tissue>
    </source>
</reference>
<dbReference type="AlphaFoldDB" id="A0A9D4R2V7"/>
<keyword evidence="1" id="KW-0732">Signal</keyword>
<keyword evidence="3" id="KW-1185">Reference proteome</keyword>
<comment type="caution">
    <text evidence="2">The sequence shown here is derived from an EMBL/GenBank/DDBJ whole genome shotgun (WGS) entry which is preliminary data.</text>
</comment>
<name>A0A9D4R2V7_DREPO</name>
<reference evidence="2" key="1">
    <citation type="journal article" date="2019" name="bioRxiv">
        <title>The Genome of the Zebra Mussel, Dreissena polymorpha: A Resource for Invasive Species Research.</title>
        <authorList>
            <person name="McCartney M.A."/>
            <person name="Auch B."/>
            <person name="Kono T."/>
            <person name="Mallez S."/>
            <person name="Zhang Y."/>
            <person name="Obille A."/>
            <person name="Becker A."/>
            <person name="Abrahante J.E."/>
            <person name="Garbe J."/>
            <person name="Badalamenti J.P."/>
            <person name="Herman A."/>
            <person name="Mangelson H."/>
            <person name="Liachko I."/>
            <person name="Sullivan S."/>
            <person name="Sone E.D."/>
            <person name="Koren S."/>
            <person name="Silverstein K.A.T."/>
            <person name="Beckman K.B."/>
            <person name="Gohl D.M."/>
        </authorList>
    </citation>
    <scope>NUCLEOTIDE SEQUENCE</scope>
    <source>
        <strain evidence="2">Duluth1</strain>
        <tissue evidence="2">Whole animal</tissue>
    </source>
</reference>
<organism evidence="2 3">
    <name type="scientific">Dreissena polymorpha</name>
    <name type="common">Zebra mussel</name>
    <name type="synonym">Mytilus polymorpha</name>
    <dbReference type="NCBI Taxonomy" id="45954"/>
    <lineage>
        <taxon>Eukaryota</taxon>
        <taxon>Metazoa</taxon>
        <taxon>Spiralia</taxon>
        <taxon>Lophotrochozoa</taxon>
        <taxon>Mollusca</taxon>
        <taxon>Bivalvia</taxon>
        <taxon>Autobranchia</taxon>
        <taxon>Heteroconchia</taxon>
        <taxon>Euheterodonta</taxon>
        <taxon>Imparidentia</taxon>
        <taxon>Neoheterodontei</taxon>
        <taxon>Myida</taxon>
        <taxon>Dreissenoidea</taxon>
        <taxon>Dreissenidae</taxon>
        <taxon>Dreissena</taxon>
    </lineage>
</organism>
<evidence type="ECO:0000256" key="1">
    <source>
        <dbReference type="SAM" id="SignalP"/>
    </source>
</evidence>
<protein>
    <recommendedName>
        <fullName evidence="4">Secreted protein</fullName>
    </recommendedName>
</protein>
<feature type="signal peptide" evidence="1">
    <location>
        <begin position="1"/>
        <end position="25"/>
    </location>
</feature>
<dbReference type="Proteomes" id="UP000828390">
    <property type="component" value="Unassembled WGS sequence"/>
</dbReference>